<keyword evidence="1" id="KW-0812">Transmembrane</keyword>
<dbReference type="EMBL" id="WNVC01000747">
    <property type="protein sequence ID" value="MDZ5000857.1"/>
    <property type="molecule type" value="Genomic_DNA"/>
</dbReference>
<gene>
    <name evidence="2" type="ORF">GNF79_17690</name>
</gene>
<feature type="non-terminal residue" evidence="2">
    <location>
        <position position="1"/>
    </location>
</feature>
<sequence length="86" mass="10051">IGLVHINKLGYNTILWIMSYSVFVLSILVAISTEKGELTIKNTFVVMLMYFTYCKLWGIVAALGLYNYLKDVIFKREAKWYKTERC</sequence>
<keyword evidence="1" id="KW-1133">Transmembrane helix</keyword>
<protein>
    <submittedName>
        <fullName evidence="2">Glycosyltransferase family 2 protein</fullName>
    </submittedName>
</protein>
<evidence type="ECO:0000256" key="1">
    <source>
        <dbReference type="SAM" id="Phobius"/>
    </source>
</evidence>
<accession>A0AAW9IJE7</accession>
<evidence type="ECO:0000313" key="3">
    <source>
        <dbReference type="Proteomes" id="UP001291306"/>
    </source>
</evidence>
<evidence type="ECO:0000313" key="2">
    <source>
        <dbReference type="EMBL" id="MDZ5000857.1"/>
    </source>
</evidence>
<dbReference type="Proteomes" id="UP001291306">
    <property type="component" value="Unassembled WGS sequence"/>
</dbReference>
<keyword evidence="1" id="KW-0472">Membrane</keyword>
<organism evidence="2 3">
    <name type="scientific">Clostridium perfringens</name>
    <dbReference type="NCBI Taxonomy" id="1502"/>
    <lineage>
        <taxon>Bacteria</taxon>
        <taxon>Bacillati</taxon>
        <taxon>Bacillota</taxon>
        <taxon>Clostridia</taxon>
        <taxon>Eubacteriales</taxon>
        <taxon>Clostridiaceae</taxon>
        <taxon>Clostridium</taxon>
    </lineage>
</organism>
<dbReference type="AlphaFoldDB" id="A0AAW9IJE7"/>
<reference evidence="2" key="1">
    <citation type="submission" date="2019-11" db="EMBL/GenBank/DDBJ databases">
        <title>Characterization of Clostridium perfringens isolates from swine manure treated agricultural soils.</title>
        <authorList>
            <person name="Wushke S.T."/>
        </authorList>
    </citation>
    <scope>NUCLEOTIDE SEQUENCE</scope>
    <source>
        <strain evidence="2">X26</strain>
    </source>
</reference>
<name>A0AAW9IJE7_CLOPF</name>
<comment type="caution">
    <text evidence="2">The sequence shown here is derived from an EMBL/GenBank/DDBJ whole genome shotgun (WGS) entry which is preliminary data.</text>
</comment>
<feature type="transmembrane region" description="Helical" evidence="1">
    <location>
        <begin position="12"/>
        <end position="32"/>
    </location>
</feature>
<feature type="transmembrane region" description="Helical" evidence="1">
    <location>
        <begin position="44"/>
        <end position="69"/>
    </location>
</feature>
<proteinExistence type="predicted"/>